<evidence type="ECO:0000313" key="2">
    <source>
        <dbReference type="Proteomes" id="UP000322077"/>
    </source>
</evidence>
<dbReference type="EMBL" id="VTOU01000003">
    <property type="protein sequence ID" value="TZG25597.1"/>
    <property type="molecule type" value="Genomic_DNA"/>
</dbReference>
<evidence type="ECO:0000313" key="1">
    <source>
        <dbReference type="EMBL" id="TZG25597.1"/>
    </source>
</evidence>
<sequence>MATTALQTTTKPAKPIAIRFSSECSKTVERYRADLDADHFDATLVRPEDGPALLAAADEHRALLVPASADFVKSTLLGLRSATIVKQEHGAEAEASFAILRNHLADVPADILQEACRAYVNVPGKRFFPRSAGELRAFILPLAATRSRREWRLRKMAEAADHAAREAARLAETEEIPLDEIRAWPRATAEAALVKGWITESQLAAAHPAPIIEGEEA</sequence>
<accession>A0A5D9C2V8</accession>
<dbReference type="RefSeq" id="WP_149522405.1">
    <property type="nucleotide sequence ID" value="NZ_VTOU01000003.1"/>
</dbReference>
<protein>
    <submittedName>
        <fullName evidence="1">Uncharacterized protein</fullName>
    </submittedName>
</protein>
<comment type="caution">
    <text evidence="1">The sequence shown here is derived from an EMBL/GenBank/DDBJ whole genome shotgun (WGS) entry which is preliminary data.</text>
</comment>
<dbReference type="AlphaFoldDB" id="A0A5D9C2V8"/>
<dbReference type="Proteomes" id="UP000322077">
    <property type="component" value="Unassembled WGS sequence"/>
</dbReference>
<gene>
    <name evidence="1" type="ORF">FYJ91_11260</name>
</gene>
<proteinExistence type="predicted"/>
<organism evidence="1 2">
    <name type="scientific">Sphingomonas montanisoli</name>
    <dbReference type="NCBI Taxonomy" id="2606412"/>
    <lineage>
        <taxon>Bacteria</taxon>
        <taxon>Pseudomonadati</taxon>
        <taxon>Pseudomonadota</taxon>
        <taxon>Alphaproteobacteria</taxon>
        <taxon>Sphingomonadales</taxon>
        <taxon>Sphingomonadaceae</taxon>
        <taxon>Sphingomonas</taxon>
    </lineage>
</organism>
<keyword evidence="2" id="KW-1185">Reference proteome</keyword>
<reference evidence="1 2" key="1">
    <citation type="submission" date="2019-08" db="EMBL/GenBank/DDBJ databases">
        <authorList>
            <person name="Wang G."/>
            <person name="Xu Z."/>
        </authorList>
    </citation>
    <scope>NUCLEOTIDE SEQUENCE [LARGE SCALE GENOMIC DNA]</scope>
    <source>
        <strain evidence="1 2">ZX</strain>
    </source>
</reference>
<name>A0A5D9C2V8_9SPHN</name>